<dbReference type="InterPro" id="IPR036866">
    <property type="entry name" value="RibonucZ/Hydroxyglut_hydro"/>
</dbReference>
<dbReference type="CDD" id="cd07724">
    <property type="entry name" value="POD-like_MBL-fold"/>
    <property type="match status" value="1"/>
</dbReference>
<dbReference type="Pfam" id="PF00753">
    <property type="entry name" value="Lactamase_B"/>
    <property type="match status" value="1"/>
</dbReference>
<dbReference type="SMART" id="SM00849">
    <property type="entry name" value="Lactamase_B"/>
    <property type="match status" value="1"/>
</dbReference>
<keyword evidence="1" id="KW-0479">Metal-binding</keyword>
<dbReference type="SUPFAM" id="SSF52821">
    <property type="entry name" value="Rhodanese/Cell cycle control phosphatase"/>
    <property type="match status" value="2"/>
</dbReference>
<dbReference type="InterPro" id="IPR001763">
    <property type="entry name" value="Rhodanese-like_dom"/>
</dbReference>
<gene>
    <name evidence="3" type="ORF">PQ465_10685</name>
</gene>
<sequence length="461" mass="50935">MYFEHIYDKTLSQASYFIGCQATGEAIVIDAKRDVDTYLTIAKQQKMQITHVVETHIHADFLAGTRELAALTGAKISLSAEGGDDWQYQYTHADLRESDRLLVGNLSFEVIHTPGHTPESISLLLRDHPSSDEPVMIFTGDFVFVGDIGRPDLLEEAAGVVGSKDIGAADMFASLKKFSALPDYVQVWPGHGAGSACGKALGAVASSTVGYEKIRNWAFQYGDDYEGFKDALLSDQPEAPRYFATMKQLNRVERNLLTEVPVHPVKTWKEALALESVQLVDARHKNQYAAGHIQGSLNIQHNNAMATWCGWMLSYNDAIVIIAEEAAHEEITRKLMRIGLDNISAFVTAIDSAPLVSSVVLDTEEVENLKDQDPYLLVDVRNRNEYEKSHIPGAVHAFVGHLPSADLRIFDGKKLIIQCQSGDRASIAYSYLESQGFKDLSIYPGSFAEWKKLGKPVAVEN</sequence>
<dbReference type="Gene3D" id="3.40.250.10">
    <property type="entry name" value="Rhodanese-like domain"/>
    <property type="match status" value="2"/>
</dbReference>
<dbReference type="SUPFAM" id="SSF56281">
    <property type="entry name" value="Metallo-hydrolase/oxidoreductase"/>
    <property type="match status" value="1"/>
</dbReference>
<proteinExistence type="predicted"/>
<dbReference type="EMBL" id="CP117880">
    <property type="protein sequence ID" value="WDF66769.1"/>
    <property type="molecule type" value="Genomic_DNA"/>
</dbReference>
<dbReference type="InterPro" id="IPR001279">
    <property type="entry name" value="Metallo-B-lactamas"/>
</dbReference>
<dbReference type="InterPro" id="IPR044528">
    <property type="entry name" value="POD-like_MBL-fold"/>
</dbReference>
<dbReference type="Pfam" id="PF00581">
    <property type="entry name" value="Rhodanese"/>
    <property type="match status" value="2"/>
</dbReference>
<evidence type="ECO:0000256" key="1">
    <source>
        <dbReference type="ARBA" id="ARBA00022723"/>
    </source>
</evidence>
<dbReference type="RefSeq" id="WP_274265509.1">
    <property type="nucleotide sequence ID" value="NZ_CP117880.1"/>
</dbReference>
<evidence type="ECO:0000313" key="3">
    <source>
        <dbReference type="EMBL" id="WDF66769.1"/>
    </source>
</evidence>
<dbReference type="InterPro" id="IPR036873">
    <property type="entry name" value="Rhodanese-like_dom_sf"/>
</dbReference>
<feature type="domain" description="Rhodanese" evidence="2">
    <location>
        <begin position="371"/>
        <end position="459"/>
    </location>
</feature>
<dbReference type="CDD" id="cd00158">
    <property type="entry name" value="RHOD"/>
    <property type="match status" value="1"/>
</dbReference>
<protein>
    <submittedName>
        <fullName evidence="3">Rhodanese-like domain-containing protein</fullName>
    </submittedName>
</protein>
<dbReference type="InterPro" id="IPR051682">
    <property type="entry name" value="Mito_Persulfide_Diox"/>
</dbReference>
<keyword evidence="4" id="KW-1185">Reference proteome</keyword>
<reference evidence="3 4" key="1">
    <citation type="submission" date="2023-02" db="EMBL/GenBank/DDBJ databases">
        <title>Genome sequence of Sphingobacterium sp. KACC 22765.</title>
        <authorList>
            <person name="Kim S."/>
            <person name="Heo J."/>
            <person name="Kwon S.-W."/>
        </authorList>
    </citation>
    <scope>NUCLEOTIDE SEQUENCE [LARGE SCALE GENOMIC DNA]</scope>
    <source>
        <strain evidence="3 4">KACC 22765</strain>
    </source>
</reference>
<evidence type="ECO:0000313" key="4">
    <source>
        <dbReference type="Proteomes" id="UP001221558"/>
    </source>
</evidence>
<dbReference type="PANTHER" id="PTHR43084:SF1">
    <property type="entry name" value="PERSULFIDE DIOXYGENASE ETHE1, MITOCHONDRIAL"/>
    <property type="match status" value="1"/>
</dbReference>
<accession>A0ABY7WAU7</accession>
<dbReference type="SMART" id="SM00450">
    <property type="entry name" value="RHOD"/>
    <property type="match status" value="1"/>
</dbReference>
<feature type="domain" description="Rhodanese" evidence="2">
    <location>
        <begin position="273"/>
        <end position="299"/>
    </location>
</feature>
<dbReference type="Proteomes" id="UP001221558">
    <property type="component" value="Chromosome"/>
</dbReference>
<name>A0ABY7WAU7_9SPHI</name>
<dbReference type="PROSITE" id="PS50206">
    <property type="entry name" value="RHODANESE_3"/>
    <property type="match status" value="2"/>
</dbReference>
<evidence type="ECO:0000259" key="2">
    <source>
        <dbReference type="PROSITE" id="PS50206"/>
    </source>
</evidence>
<organism evidence="3 4">
    <name type="scientific">Sphingobacterium oryzagri</name>
    <dbReference type="NCBI Taxonomy" id="3025669"/>
    <lineage>
        <taxon>Bacteria</taxon>
        <taxon>Pseudomonadati</taxon>
        <taxon>Bacteroidota</taxon>
        <taxon>Sphingobacteriia</taxon>
        <taxon>Sphingobacteriales</taxon>
        <taxon>Sphingobacteriaceae</taxon>
        <taxon>Sphingobacterium</taxon>
    </lineage>
</organism>
<dbReference type="Gene3D" id="3.60.15.10">
    <property type="entry name" value="Ribonuclease Z/Hydroxyacylglutathione hydrolase-like"/>
    <property type="match status" value="1"/>
</dbReference>
<dbReference type="PANTHER" id="PTHR43084">
    <property type="entry name" value="PERSULFIDE DIOXYGENASE ETHE1"/>
    <property type="match status" value="1"/>
</dbReference>